<protein>
    <submittedName>
        <fullName evidence="3">Uncharacterized protein</fullName>
    </submittedName>
</protein>
<feature type="transmembrane region" description="Helical" evidence="2">
    <location>
        <begin position="92"/>
        <end position="112"/>
    </location>
</feature>
<proteinExistence type="predicted"/>
<dbReference type="Proteomes" id="UP000595895">
    <property type="component" value="Chromosome"/>
</dbReference>
<feature type="transmembrane region" description="Helical" evidence="2">
    <location>
        <begin position="186"/>
        <end position="206"/>
    </location>
</feature>
<dbReference type="AlphaFoldDB" id="A0A7T7M9E0"/>
<evidence type="ECO:0000313" key="3">
    <source>
        <dbReference type="EMBL" id="QQM67310.1"/>
    </source>
</evidence>
<evidence type="ECO:0000256" key="1">
    <source>
        <dbReference type="SAM" id="MobiDB-lite"/>
    </source>
</evidence>
<accession>A0A7T7M9E0</accession>
<keyword evidence="2" id="KW-0812">Transmembrane</keyword>
<dbReference type="KEGG" id="awe:JG540_10005"/>
<keyword evidence="2" id="KW-0472">Membrane</keyword>
<dbReference type="EMBL" id="CP066802">
    <property type="protein sequence ID" value="QQM67310.1"/>
    <property type="molecule type" value="Genomic_DNA"/>
</dbReference>
<keyword evidence="2" id="KW-1133">Transmembrane helix</keyword>
<evidence type="ECO:0000313" key="4">
    <source>
        <dbReference type="Proteomes" id="UP000595895"/>
    </source>
</evidence>
<sequence length="288" mass="30033">MTTSTFTTTAADQAPQASARARTHAEASEAPQSSGLRTLSVIASLTRRGMTDRTWLWFALTGVALGAFTAVIDSSTFLEAIDTSNQAAVDAVALRLLRLGFAVLLVSALWGATQVTSEFRDGTVAGRVNEHRGIGRLVRNHALASLPTGLVFGLIGVLSAGVPTWFILRSKGLTPTLDGEVLTTALGIVAVTALAAPWGTCFGWVIRRALPASLVLIVWTMFIEPALVPALPNDAGQYLPGGLQLTLIRDATAVGSTPIALAAALLVAWVALAGVVATIVTRKGDLRV</sequence>
<feature type="transmembrane region" description="Helical" evidence="2">
    <location>
        <begin position="54"/>
        <end position="72"/>
    </location>
</feature>
<reference evidence="3 4" key="1">
    <citation type="submission" date="2020-12" db="EMBL/GenBank/DDBJ databases">
        <authorList>
            <person name="Zhou J."/>
        </authorList>
    </citation>
    <scope>NUCLEOTIDE SEQUENCE [LARGE SCALE GENOMIC DNA]</scope>
    <source>
        <strain evidence="3 4">CCUG 61299</strain>
    </source>
</reference>
<keyword evidence="4" id="KW-1185">Reference proteome</keyword>
<dbReference type="RefSeq" id="WP_200275786.1">
    <property type="nucleotide sequence ID" value="NZ_CP066802.1"/>
</dbReference>
<feature type="region of interest" description="Disordered" evidence="1">
    <location>
        <begin position="1"/>
        <end position="32"/>
    </location>
</feature>
<feature type="transmembrane region" description="Helical" evidence="2">
    <location>
        <begin position="213"/>
        <end position="231"/>
    </location>
</feature>
<feature type="compositionally biased region" description="Low complexity" evidence="1">
    <location>
        <begin position="1"/>
        <end position="20"/>
    </location>
</feature>
<organism evidence="3 4">
    <name type="scientific">Actinomyces weissii</name>
    <dbReference type="NCBI Taxonomy" id="675090"/>
    <lineage>
        <taxon>Bacteria</taxon>
        <taxon>Bacillati</taxon>
        <taxon>Actinomycetota</taxon>
        <taxon>Actinomycetes</taxon>
        <taxon>Actinomycetales</taxon>
        <taxon>Actinomycetaceae</taxon>
        <taxon>Actinomyces</taxon>
    </lineage>
</organism>
<feature type="transmembrane region" description="Helical" evidence="2">
    <location>
        <begin position="259"/>
        <end position="280"/>
    </location>
</feature>
<evidence type="ECO:0000256" key="2">
    <source>
        <dbReference type="SAM" id="Phobius"/>
    </source>
</evidence>
<gene>
    <name evidence="3" type="ORF">JG540_10005</name>
</gene>
<name>A0A7T7M9E0_9ACTO</name>
<feature type="transmembrane region" description="Helical" evidence="2">
    <location>
        <begin position="142"/>
        <end position="166"/>
    </location>
</feature>